<feature type="domain" description="Cadherin-like beta-sandwich-like" evidence="2">
    <location>
        <begin position="103"/>
        <end position="186"/>
    </location>
</feature>
<dbReference type="InterPro" id="IPR011990">
    <property type="entry name" value="TPR-like_helical_dom_sf"/>
</dbReference>
<feature type="compositionally biased region" description="Polar residues" evidence="1">
    <location>
        <begin position="1022"/>
        <end position="1031"/>
    </location>
</feature>
<evidence type="ECO:0000313" key="4">
    <source>
        <dbReference type="RefSeq" id="XP_035684576.1"/>
    </source>
</evidence>
<feature type="compositionally biased region" description="Low complexity" evidence="1">
    <location>
        <begin position="1060"/>
        <end position="1091"/>
    </location>
</feature>
<dbReference type="Proteomes" id="UP000001554">
    <property type="component" value="Chromosome 1"/>
</dbReference>
<feature type="domain" description="Cadherin-like beta-sandwich-like" evidence="2">
    <location>
        <begin position="8"/>
        <end position="92"/>
    </location>
</feature>
<dbReference type="SUPFAM" id="SSF48452">
    <property type="entry name" value="TPR-like"/>
    <property type="match status" value="1"/>
</dbReference>
<dbReference type="RefSeq" id="XP_035684576.1">
    <property type="nucleotide sequence ID" value="XM_035828683.1"/>
</dbReference>
<organism evidence="3 4">
    <name type="scientific">Branchiostoma floridae</name>
    <name type="common">Florida lancelet</name>
    <name type="synonym">Amphioxus</name>
    <dbReference type="NCBI Taxonomy" id="7739"/>
    <lineage>
        <taxon>Eukaryota</taxon>
        <taxon>Metazoa</taxon>
        <taxon>Chordata</taxon>
        <taxon>Cephalochordata</taxon>
        <taxon>Leptocardii</taxon>
        <taxon>Amphioxiformes</taxon>
        <taxon>Branchiostomatidae</taxon>
        <taxon>Branchiostoma</taxon>
    </lineage>
</organism>
<evidence type="ECO:0000313" key="3">
    <source>
        <dbReference type="Proteomes" id="UP000001554"/>
    </source>
</evidence>
<dbReference type="PANTHER" id="PTHR23202:SF119">
    <property type="entry name" value="TWENTY-FOUR, ISOFORM B"/>
    <property type="match status" value="1"/>
</dbReference>
<dbReference type="InterPro" id="IPR013083">
    <property type="entry name" value="Znf_RING/FYVE/PHD"/>
</dbReference>
<feature type="compositionally biased region" description="Polar residues" evidence="1">
    <location>
        <begin position="943"/>
        <end position="954"/>
    </location>
</feature>
<proteinExistence type="predicted"/>
<dbReference type="KEGG" id="bfo:118421411"/>
<accession>A0A9J7MYC4</accession>
<gene>
    <name evidence="4" type="primary">LOC118421411</name>
</gene>
<dbReference type="OMA" id="AWKSKQA"/>
<evidence type="ECO:0000259" key="2">
    <source>
        <dbReference type="Pfam" id="PF12733"/>
    </source>
</evidence>
<feature type="compositionally biased region" description="Low complexity" evidence="1">
    <location>
        <begin position="1032"/>
        <end position="1052"/>
    </location>
</feature>
<feature type="compositionally biased region" description="Basic and acidic residues" evidence="1">
    <location>
        <begin position="866"/>
        <end position="881"/>
    </location>
</feature>
<keyword evidence="3" id="KW-1185">Reference proteome</keyword>
<name>A0A9J7MYC4_BRAFL</name>
<protein>
    <submittedName>
        <fullName evidence="4">LOW QUALITY PROTEIN: uncharacterized protein LOC118421411</fullName>
    </submittedName>
</protein>
<dbReference type="AlphaFoldDB" id="A0A9J7MYC4"/>
<feature type="region of interest" description="Disordered" evidence="1">
    <location>
        <begin position="865"/>
        <end position="1125"/>
    </location>
</feature>
<dbReference type="InterPro" id="IPR025883">
    <property type="entry name" value="Cadherin-like_domain"/>
</dbReference>
<feature type="compositionally biased region" description="Low complexity" evidence="1">
    <location>
        <begin position="998"/>
        <end position="1015"/>
    </location>
</feature>
<dbReference type="Gene3D" id="3.30.40.10">
    <property type="entry name" value="Zinc/RING finger domain, C3HC4 (zinc finger)"/>
    <property type="match status" value="1"/>
</dbReference>
<feature type="compositionally biased region" description="Low complexity" evidence="1">
    <location>
        <begin position="882"/>
        <end position="925"/>
    </location>
</feature>
<evidence type="ECO:0000256" key="1">
    <source>
        <dbReference type="SAM" id="MobiDB-lite"/>
    </source>
</evidence>
<dbReference type="GeneID" id="118421411"/>
<dbReference type="OrthoDB" id="9991317at2759"/>
<reference evidence="3" key="1">
    <citation type="journal article" date="2020" name="Nat. Ecol. Evol.">
        <title>Deeply conserved synteny resolves early events in vertebrate evolution.</title>
        <authorList>
            <person name="Simakov O."/>
            <person name="Marletaz F."/>
            <person name="Yue J.X."/>
            <person name="O'Connell B."/>
            <person name="Jenkins J."/>
            <person name="Brandt A."/>
            <person name="Calef R."/>
            <person name="Tung C.H."/>
            <person name="Huang T.K."/>
            <person name="Schmutz J."/>
            <person name="Satoh N."/>
            <person name="Yu J.K."/>
            <person name="Putnam N.H."/>
            <person name="Green R.E."/>
            <person name="Rokhsar D.S."/>
        </authorList>
    </citation>
    <scope>NUCLEOTIDE SEQUENCE [LARGE SCALE GENOMIC DNA]</scope>
    <source>
        <strain evidence="3">S238N-H82</strain>
    </source>
</reference>
<reference evidence="4" key="2">
    <citation type="submission" date="2025-08" db="UniProtKB">
        <authorList>
            <consortium name="RefSeq"/>
        </authorList>
    </citation>
    <scope>IDENTIFICATION</scope>
    <source>
        <strain evidence="4">S238N-H82</strain>
        <tissue evidence="4">Testes</tissue>
    </source>
</reference>
<dbReference type="Pfam" id="PF12733">
    <property type="entry name" value="Cadherin-like"/>
    <property type="match status" value="2"/>
</dbReference>
<dbReference type="PANTHER" id="PTHR23202">
    <property type="entry name" value="WASP INTERACTING PROTEIN-RELATED"/>
    <property type="match status" value="1"/>
</dbReference>
<dbReference type="SUPFAM" id="SSF49599">
    <property type="entry name" value="TRAF domain-like"/>
    <property type="match status" value="1"/>
</dbReference>
<sequence>MDDCTLEKLGVSPGALTPKFHRDTLEYNVTVASNVEKVKFDVLTSDSGASYQIKNSGGEKTIPLKEGDVTNVQIEVTAEDGTVKIYAVNVKRLSASDATLTTLQLSAGALEPEFAPGTYTYSTTLPCHVSSLTITAKAPDPKAGVKVCGQTPDTPVQLNVGETQVDVEVTSPDGSRQQMYSISVVKEPMGRFVKLADPKLALQLECPVTLGPLYRPISIRESDPKHTYSAPCIDVLTRTSKQDPLDESPLPSEWRIVDFDVDKKVSAAVVSCIYTHTGCTEQIKYGELGAHAKDCQHKPKPEPNAALVTDSAWYKADFASTKKTDSDIKHKVEVRSWEKHLHNVTDSTLKELDDQAKEHLKNYREALPRIGQNQSYEHGKSPLDYLRNAAQCYATGIKMKAKDASLHCSLGLVLEEQYYAKDMYGLKEQDEEDDLGLAGLNLAAKESSKEEEIDAICNLRGVPATAPLARKLKAVDEEFHHLLDGGQTGKAEHVQALYAWKSKQATQDGKVAQQAEDETNTLGQAYLKFLDALSLDQSHTLYNLHVGRMLLLQGKTTEAQARLQLSVGMNPKNQAARFYLGLAMAMAPKGPPQDRLSETITFLNEGVETVLAQRCALAEGTAAQSQPNLHSEDLWRLSNLQMLRGFQLLGQLLAKQDPPQGCMSALDVLHNATLLSSQAMCEMVHRGEVYRQVEWMLLTSTNHSRLFYRLPSLLSATLLSSQAMCEMVHRGEVYRQVEWMLLTSHYQLLEHLAAKQAGKEDLIALRCRDLSALIRACSIPQNTELLVMQEKTCQKGVLIRPCDSSALCHLAYAQLARYDDEPSTDAAARALRDSRLTFHTCIGLEGKPVAGEPLSEITGQQWWQDKVAKEEEEKKAAEAAKKPAAAPTGPARGAAARGRAAPAAAARGGRGAAAASVGNPKSVPSSSPPPKPGTPAGRGAAVPSSSLPPKSGTSVGRGAAAGKSAISTAKPASVQKGATSIHTVEDGAGRQLHFPAQSSTTSTSSTKTNSSSSKNPAGRGAISTTKSSATQKAPARGRGAPAAKAAPAPRGGAARGGAAGKAAPPARGGPAARGGAAKPAAAPAAGKPACKPGEKAEDKPATPTKATEPEKTPAPIPANTPLNRASYRPRLGLARALARTDDTIDDAKKWYNEVMTMAPEIHDAYIELADMLIKAEPLAAVDVYCRFPFPEELTFDDAYIHGEVVRILMKHEKFDDPRLADSMIAFGRVMGITTLDKYVSILDDKFKTDMLKKIYAGVHGKAVDDPDLQAFFKFKCWD</sequence>